<dbReference type="Gene3D" id="2.40.50.140">
    <property type="entry name" value="Nucleic acid-binding proteins"/>
    <property type="match status" value="1"/>
</dbReference>
<organism evidence="1 2">
    <name type="scientific">Trifolium medium</name>
    <dbReference type="NCBI Taxonomy" id="97028"/>
    <lineage>
        <taxon>Eukaryota</taxon>
        <taxon>Viridiplantae</taxon>
        <taxon>Streptophyta</taxon>
        <taxon>Embryophyta</taxon>
        <taxon>Tracheophyta</taxon>
        <taxon>Spermatophyta</taxon>
        <taxon>Magnoliopsida</taxon>
        <taxon>eudicotyledons</taxon>
        <taxon>Gunneridae</taxon>
        <taxon>Pentapetalae</taxon>
        <taxon>rosids</taxon>
        <taxon>fabids</taxon>
        <taxon>Fabales</taxon>
        <taxon>Fabaceae</taxon>
        <taxon>Papilionoideae</taxon>
        <taxon>50 kb inversion clade</taxon>
        <taxon>NPAAA clade</taxon>
        <taxon>Hologalegina</taxon>
        <taxon>IRL clade</taxon>
        <taxon>Trifolieae</taxon>
        <taxon>Trifolium</taxon>
    </lineage>
</organism>
<dbReference type="InterPro" id="IPR012340">
    <property type="entry name" value="NA-bd_OB-fold"/>
</dbReference>
<sequence length="100" mass="10809">MVYSFENLGVSTNGGAYRTTHHRYKLNFQFSSLVQRLCNVDVGGSPFNLVPIAHVVSGSYDTDYLVDVIGVLTGVGAEREITNQNGTTTKLNVIALEAEG</sequence>
<dbReference type="Proteomes" id="UP000265520">
    <property type="component" value="Unassembled WGS sequence"/>
</dbReference>
<accession>A0A392Q082</accession>
<comment type="caution">
    <text evidence="1">The sequence shown here is derived from an EMBL/GenBank/DDBJ whole genome shotgun (WGS) entry which is preliminary data.</text>
</comment>
<keyword evidence="2" id="KW-1185">Reference proteome</keyword>
<keyword evidence="1" id="KW-0238">DNA-binding</keyword>
<feature type="non-terminal residue" evidence="1">
    <location>
        <position position="100"/>
    </location>
</feature>
<dbReference type="GO" id="GO:0003677">
    <property type="term" value="F:DNA binding"/>
    <property type="evidence" value="ECO:0007669"/>
    <property type="project" value="UniProtKB-KW"/>
</dbReference>
<evidence type="ECO:0000313" key="2">
    <source>
        <dbReference type="Proteomes" id="UP000265520"/>
    </source>
</evidence>
<dbReference type="EMBL" id="LXQA010104884">
    <property type="protein sequence ID" value="MCI17312.1"/>
    <property type="molecule type" value="Genomic_DNA"/>
</dbReference>
<name>A0A392Q082_9FABA</name>
<protein>
    <submittedName>
        <fullName evidence="1">Replication protein A 70 kDa dna-binding subunit</fullName>
    </submittedName>
</protein>
<evidence type="ECO:0000313" key="1">
    <source>
        <dbReference type="EMBL" id="MCI17312.1"/>
    </source>
</evidence>
<reference evidence="1 2" key="1">
    <citation type="journal article" date="2018" name="Front. Plant Sci.">
        <title>Red Clover (Trifolium pratense) and Zigzag Clover (T. medium) - A Picture of Genomic Similarities and Differences.</title>
        <authorList>
            <person name="Dluhosova J."/>
            <person name="Istvanek J."/>
            <person name="Nedelnik J."/>
            <person name="Repkova J."/>
        </authorList>
    </citation>
    <scope>NUCLEOTIDE SEQUENCE [LARGE SCALE GENOMIC DNA]</scope>
    <source>
        <strain evidence="2">cv. 10/8</strain>
        <tissue evidence="1">Leaf</tissue>
    </source>
</reference>
<proteinExistence type="predicted"/>
<dbReference type="AlphaFoldDB" id="A0A392Q082"/>